<dbReference type="AlphaFoldDB" id="A0A377YZ78"/>
<sequence>MWPEKAIFFTQRLLSLSLLMLIQAGGAALFDPGGDVQRVAGAAAGLKVDRRPGELYIAAVGAELNAF</sequence>
<gene>
    <name evidence="2" type="ORF">NCTC10313_01320</name>
</gene>
<reference evidence="2 3" key="1">
    <citation type="submission" date="2018-06" db="EMBL/GenBank/DDBJ databases">
        <authorList>
            <consortium name="Pathogen Informatics"/>
            <person name="Doyle S."/>
        </authorList>
    </citation>
    <scope>NUCLEOTIDE SEQUENCE [LARGE SCALE GENOMIC DNA]</scope>
    <source>
        <strain evidence="2 3">NCTC10313</strain>
    </source>
</reference>
<dbReference type="EMBL" id="UGLW01000003">
    <property type="protein sequence ID" value="STU57526.1"/>
    <property type="molecule type" value="Genomic_DNA"/>
</dbReference>
<evidence type="ECO:0000313" key="3">
    <source>
        <dbReference type="Proteomes" id="UP000254487"/>
    </source>
</evidence>
<accession>A0A377YZ78</accession>
<evidence type="ECO:0000313" key="2">
    <source>
        <dbReference type="EMBL" id="STU57526.1"/>
    </source>
</evidence>
<name>A0A377YZ78_KLEPO</name>
<protein>
    <submittedName>
        <fullName evidence="2">Uncharacterized protein</fullName>
    </submittedName>
</protein>
<feature type="chain" id="PRO_5016912376" evidence="1">
    <location>
        <begin position="28"/>
        <end position="67"/>
    </location>
</feature>
<evidence type="ECO:0000256" key="1">
    <source>
        <dbReference type="SAM" id="SignalP"/>
    </source>
</evidence>
<organism evidence="2 3">
    <name type="scientific">Klebsiella pneumoniae subsp. ozaenae</name>
    <dbReference type="NCBI Taxonomy" id="574"/>
    <lineage>
        <taxon>Bacteria</taxon>
        <taxon>Pseudomonadati</taxon>
        <taxon>Pseudomonadota</taxon>
        <taxon>Gammaproteobacteria</taxon>
        <taxon>Enterobacterales</taxon>
        <taxon>Enterobacteriaceae</taxon>
        <taxon>Klebsiella/Raoultella group</taxon>
        <taxon>Klebsiella</taxon>
        <taxon>Klebsiella pneumoniae complex</taxon>
    </lineage>
</organism>
<proteinExistence type="predicted"/>
<dbReference type="Proteomes" id="UP000254487">
    <property type="component" value="Unassembled WGS sequence"/>
</dbReference>
<keyword evidence="1" id="KW-0732">Signal</keyword>
<feature type="signal peptide" evidence="1">
    <location>
        <begin position="1"/>
        <end position="27"/>
    </location>
</feature>